<name>A0A058ZWK4_EUCGR</name>
<dbReference type="Gramene" id="KCW46162">
    <property type="protein sequence ID" value="KCW46162"/>
    <property type="gene ID" value="EUGRSUZ_K00074"/>
</dbReference>
<reference evidence="1" key="1">
    <citation type="submission" date="2013-07" db="EMBL/GenBank/DDBJ databases">
        <title>The genome of Eucalyptus grandis.</title>
        <authorList>
            <person name="Schmutz J."/>
            <person name="Hayes R."/>
            <person name="Myburg A."/>
            <person name="Tuskan G."/>
            <person name="Grattapaglia D."/>
            <person name="Rokhsar D.S."/>
        </authorList>
    </citation>
    <scope>NUCLEOTIDE SEQUENCE</scope>
    <source>
        <tissue evidence="1">Leaf extractions</tissue>
    </source>
</reference>
<dbReference type="EMBL" id="KK198763">
    <property type="protein sequence ID" value="KCW46162.1"/>
    <property type="molecule type" value="Genomic_DNA"/>
</dbReference>
<dbReference type="AlphaFoldDB" id="A0A058ZWK4"/>
<sequence>MLSHNPTYDGGLKSMYRSNCQTKSQSLQSLSSSTPKQTLWWMRVSSLSTSIDCWTCICVRCTLLKFPSRSPAIALTNSQRMKDSRSRSRQIVVH</sequence>
<organism evidence="1">
    <name type="scientific">Eucalyptus grandis</name>
    <name type="common">Flooded gum</name>
    <dbReference type="NCBI Taxonomy" id="71139"/>
    <lineage>
        <taxon>Eukaryota</taxon>
        <taxon>Viridiplantae</taxon>
        <taxon>Streptophyta</taxon>
        <taxon>Embryophyta</taxon>
        <taxon>Tracheophyta</taxon>
        <taxon>Spermatophyta</taxon>
        <taxon>Magnoliopsida</taxon>
        <taxon>eudicotyledons</taxon>
        <taxon>Gunneridae</taxon>
        <taxon>Pentapetalae</taxon>
        <taxon>rosids</taxon>
        <taxon>malvids</taxon>
        <taxon>Myrtales</taxon>
        <taxon>Myrtaceae</taxon>
        <taxon>Myrtoideae</taxon>
        <taxon>Eucalypteae</taxon>
        <taxon>Eucalyptus</taxon>
    </lineage>
</organism>
<proteinExistence type="predicted"/>
<protein>
    <submittedName>
        <fullName evidence="1">Uncharacterized protein</fullName>
    </submittedName>
</protein>
<gene>
    <name evidence="1" type="ORF">EUGRSUZ_K00074</name>
</gene>
<accession>A0A058ZWK4</accession>
<dbReference type="InParanoid" id="A0A058ZWK4"/>
<evidence type="ECO:0000313" key="1">
    <source>
        <dbReference type="EMBL" id="KCW46162.1"/>
    </source>
</evidence>